<organism evidence="1 2">
    <name type="scientific">Tagetes erecta</name>
    <name type="common">African marigold</name>
    <dbReference type="NCBI Taxonomy" id="13708"/>
    <lineage>
        <taxon>Eukaryota</taxon>
        <taxon>Viridiplantae</taxon>
        <taxon>Streptophyta</taxon>
        <taxon>Embryophyta</taxon>
        <taxon>Tracheophyta</taxon>
        <taxon>Spermatophyta</taxon>
        <taxon>Magnoliopsida</taxon>
        <taxon>eudicotyledons</taxon>
        <taxon>Gunneridae</taxon>
        <taxon>Pentapetalae</taxon>
        <taxon>asterids</taxon>
        <taxon>campanulids</taxon>
        <taxon>Asterales</taxon>
        <taxon>Asteraceae</taxon>
        <taxon>Asteroideae</taxon>
        <taxon>Heliantheae alliance</taxon>
        <taxon>Tageteae</taxon>
        <taxon>Tagetes</taxon>
    </lineage>
</organism>
<dbReference type="Proteomes" id="UP001229421">
    <property type="component" value="Unassembled WGS sequence"/>
</dbReference>
<dbReference type="AlphaFoldDB" id="A0AAD8P999"/>
<gene>
    <name evidence="1" type="ORF">QVD17_02646</name>
</gene>
<accession>A0AAD8P999</accession>
<dbReference type="PANTHER" id="PTHR33265:SF31">
    <property type="entry name" value="AVR9_CF-9 RAPIDLY ELICITED PROTEIN 146"/>
    <property type="match status" value="1"/>
</dbReference>
<dbReference type="PANTHER" id="PTHR33265">
    <property type="entry name" value="AVR9/CF-9 RAPIDLY ELICITED PROTEIN-RELATED"/>
    <property type="match status" value="1"/>
</dbReference>
<dbReference type="InterPro" id="IPR008480">
    <property type="entry name" value="DUF761_pln"/>
</dbReference>
<sequence>MLGVDDCDDLTMDPAFIKVLNDMLATNSVVFPESSGFMKSPVVDGLDDGEVDEAAEKFITRSISMDQKLPAITNKIWNLVRMIFKRKLLVDNLNMMMKRVKITGKTSQRHSHHLSHFDEYEFSCRNTPRHPLSIFSTNKKHHDNRHRQRLPNPKQTTLALDDDRICDDITIDPAVVKVLNDMLITSPVVFPAQPGFMKSPVADGLDDGEVDEAAEKFITRFYNDLRRENI</sequence>
<comment type="caution">
    <text evidence="1">The sequence shown here is derived from an EMBL/GenBank/DDBJ whole genome shotgun (WGS) entry which is preliminary data.</text>
</comment>
<protein>
    <submittedName>
        <fullName evidence="1">Uncharacterized protein</fullName>
    </submittedName>
</protein>
<proteinExistence type="predicted"/>
<evidence type="ECO:0000313" key="1">
    <source>
        <dbReference type="EMBL" id="KAK1436862.1"/>
    </source>
</evidence>
<dbReference type="EMBL" id="JAUHHV010000001">
    <property type="protein sequence ID" value="KAK1436862.1"/>
    <property type="molecule type" value="Genomic_DNA"/>
</dbReference>
<name>A0AAD8P999_TARER</name>
<dbReference type="Pfam" id="PF05553">
    <property type="entry name" value="DUF761"/>
    <property type="match status" value="1"/>
</dbReference>
<keyword evidence="2" id="KW-1185">Reference proteome</keyword>
<reference evidence="1" key="1">
    <citation type="journal article" date="2023" name="bioRxiv">
        <title>Improved chromosome-level genome assembly for marigold (Tagetes erecta).</title>
        <authorList>
            <person name="Jiang F."/>
            <person name="Yuan L."/>
            <person name="Wang S."/>
            <person name="Wang H."/>
            <person name="Xu D."/>
            <person name="Wang A."/>
            <person name="Fan W."/>
        </authorList>
    </citation>
    <scope>NUCLEOTIDE SEQUENCE</scope>
    <source>
        <strain evidence="1">WSJ</strain>
        <tissue evidence="1">Leaf</tissue>
    </source>
</reference>
<evidence type="ECO:0000313" key="2">
    <source>
        <dbReference type="Proteomes" id="UP001229421"/>
    </source>
</evidence>